<dbReference type="GO" id="GO:0000723">
    <property type="term" value="P:telomere maintenance"/>
    <property type="evidence" value="ECO:0007669"/>
    <property type="project" value="InterPro"/>
</dbReference>
<reference evidence="2 3" key="1">
    <citation type="submission" date="2016-11" db="EMBL/GenBank/DDBJ databases">
        <authorList>
            <person name="Jaros S."/>
            <person name="Januszkiewicz K."/>
            <person name="Wedrychowicz H."/>
        </authorList>
    </citation>
    <scope>NUCLEOTIDE SEQUENCE [LARGE SCALE GENOMIC DNA]</scope>
    <source>
        <strain evidence="2 3">NF2</strain>
    </source>
</reference>
<dbReference type="RefSeq" id="WP_088906390.1">
    <property type="nucleotide sequence ID" value="NZ_CP018145.1"/>
</dbReference>
<evidence type="ECO:0000313" key="2">
    <source>
        <dbReference type="EMBL" id="ASJ52491.1"/>
    </source>
</evidence>
<dbReference type="KEGG" id="bfm:BP422_02375"/>
<name>A0A220MBV8_9BACL</name>
<dbReference type="InterPro" id="IPR043502">
    <property type="entry name" value="DNA/RNA_pol_sf"/>
</dbReference>
<dbReference type="Pfam" id="PF00078">
    <property type="entry name" value="RVT_1"/>
    <property type="match status" value="1"/>
</dbReference>
<dbReference type="EMBL" id="CP018145">
    <property type="protein sequence ID" value="ASJ52491.1"/>
    <property type="molecule type" value="Genomic_DNA"/>
</dbReference>
<dbReference type="PRINTS" id="PR01365">
    <property type="entry name" value="TELOMERASERT"/>
</dbReference>
<dbReference type="Proteomes" id="UP000197781">
    <property type="component" value="Chromosome"/>
</dbReference>
<dbReference type="SUPFAM" id="SSF56672">
    <property type="entry name" value="DNA/RNA polymerases"/>
    <property type="match status" value="1"/>
</dbReference>
<sequence length="438" mass="52353">MNLEKWKIKNKKSRNYSHFDSRVYLDKVWDYIKDPNKIKRHGFYPFIHYTQSFKRYSKHTGIKKKNREICYSAHLDRFIYSYYSYQLNNYYNNRVKIDGINDSAIAYRDNIQLNNIHFAKKAIDFIRQKEECYIIIGDFTKFFDSLDHTYLKKMLCSLLEVEKFPDDFYAVFKNITKFSTWDMESLLNINNLKNNPKDIIKFKQLKKAISPEQYKKYKKLYIKKNSNNYGIPQGSAISAVLSNVYMLEFDKKIKTYVSEKNGLYMRYSDDFIVILPKITLEDFKEDLIYIETVIKSVPKLQLEQDKTQLFAYSNKIIRSCNEEFLENVKNGKPFMNYLGFTFDGQDVTLRDKTVSKYYYRLYRKIKTIIKNNGVTKKGKRISSKNVYLKYSIKGSKKGKGNFITYVKRVEQIFSNEKGVAQISRKHMQKIRKQLNKIK</sequence>
<dbReference type="PROSITE" id="PS50878">
    <property type="entry name" value="RT_POL"/>
    <property type="match status" value="1"/>
</dbReference>
<organism evidence="2 3">
    <name type="scientific">Brevibacillus formosus</name>
    <dbReference type="NCBI Taxonomy" id="54913"/>
    <lineage>
        <taxon>Bacteria</taxon>
        <taxon>Bacillati</taxon>
        <taxon>Bacillota</taxon>
        <taxon>Bacilli</taxon>
        <taxon>Bacillales</taxon>
        <taxon>Paenibacillaceae</taxon>
        <taxon>Brevibacillus</taxon>
    </lineage>
</organism>
<proteinExistence type="predicted"/>
<protein>
    <recommendedName>
        <fullName evidence="1">Reverse transcriptase domain-containing protein</fullName>
    </recommendedName>
</protein>
<gene>
    <name evidence="2" type="ORF">BP422_02375</name>
</gene>
<dbReference type="GO" id="GO:0003720">
    <property type="term" value="F:telomerase activity"/>
    <property type="evidence" value="ECO:0007669"/>
    <property type="project" value="InterPro"/>
</dbReference>
<evidence type="ECO:0000259" key="1">
    <source>
        <dbReference type="PROSITE" id="PS50878"/>
    </source>
</evidence>
<accession>A0A220MBV8</accession>
<dbReference type="GO" id="GO:0003677">
    <property type="term" value="F:DNA binding"/>
    <property type="evidence" value="ECO:0007669"/>
    <property type="project" value="InterPro"/>
</dbReference>
<dbReference type="CDD" id="cd01651">
    <property type="entry name" value="RT_G2_intron"/>
    <property type="match status" value="1"/>
</dbReference>
<dbReference type="InterPro" id="IPR000477">
    <property type="entry name" value="RT_dom"/>
</dbReference>
<feature type="domain" description="Reverse transcriptase" evidence="1">
    <location>
        <begin position="1"/>
        <end position="342"/>
    </location>
</feature>
<dbReference type="AlphaFoldDB" id="A0A220MBV8"/>
<evidence type="ECO:0000313" key="3">
    <source>
        <dbReference type="Proteomes" id="UP000197781"/>
    </source>
</evidence>
<dbReference type="InterPro" id="IPR003545">
    <property type="entry name" value="Telomerase_RT"/>
</dbReference>